<evidence type="ECO:0008006" key="4">
    <source>
        <dbReference type="Google" id="ProtNLM"/>
    </source>
</evidence>
<reference evidence="3" key="1">
    <citation type="journal article" date="2018" name="Nat. Plants">
        <title>Whole-genome landscape of Medicago truncatula symbiotic genes.</title>
        <authorList>
            <person name="Pecrix Y."/>
            <person name="Staton S.E."/>
            <person name="Sallet E."/>
            <person name="Lelandais-Briere C."/>
            <person name="Moreau S."/>
            <person name="Carrere S."/>
            <person name="Blein T."/>
            <person name="Jardinaud M.F."/>
            <person name="Latrasse D."/>
            <person name="Zouine M."/>
            <person name="Zahm M."/>
            <person name="Kreplak J."/>
            <person name="Mayjonade B."/>
            <person name="Satge C."/>
            <person name="Perez M."/>
            <person name="Cauet S."/>
            <person name="Marande W."/>
            <person name="Chantry-Darmon C."/>
            <person name="Lopez-Roques C."/>
            <person name="Bouchez O."/>
            <person name="Berard A."/>
            <person name="Debelle F."/>
            <person name="Munos S."/>
            <person name="Bendahmane A."/>
            <person name="Berges H."/>
            <person name="Niebel A."/>
            <person name="Buitink J."/>
            <person name="Frugier F."/>
            <person name="Benhamed M."/>
            <person name="Crespi M."/>
            <person name="Gouzy J."/>
            <person name="Gamas P."/>
        </authorList>
    </citation>
    <scope>NUCLEOTIDE SEQUENCE [LARGE SCALE GENOMIC DNA]</scope>
    <source>
        <strain evidence="3">cv. Jemalong A17</strain>
    </source>
</reference>
<feature type="transmembrane region" description="Helical" evidence="1">
    <location>
        <begin position="49"/>
        <end position="70"/>
    </location>
</feature>
<keyword evidence="1" id="KW-0812">Transmembrane</keyword>
<dbReference type="PANTHER" id="PTHR11206">
    <property type="entry name" value="MULTIDRUG RESISTANCE PROTEIN"/>
    <property type="match status" value="1"/>
</dbReference>
<gene>
    <name evidence="2" type="ORF">MtrunA17_Chr1g0208901</name>
</gene>
<proteinExistence type="predicted"/>
<sequence>MVFSKKDREGPGSKKELIYVGFLALPMTSVTLSQYFLQIISMMMVGHLGKLSLSSTAIACYLSLCCLWLQPFSLSSLLGQDPLISQEAGKYAMCMIPALFAYATLQARVRYFLMQSLIFPVVIGSSVTL</sequence>
<evidence type="ECO:0000313" key="2">
    <source>
        <dbReference type="EMBL" id="RHN82341.1"/>
    </source>
</evidence>
<name>A0A396K0H0_MEDTR</name>
<evidence type="ECO:0000256" key="1">
    <source>
        <dbReference type="SAM" id="Phobius"/>
    </source>
</evidence>
<comment type="caution">
    <text evidence="2">The sequence shown here is derived from an EMBL/GenBank/DDBJ whole genome shotgun (WGS) entry which is preliminary data.</text>
</comment>
<dbReference type="AlphaFoldDB" id="A0A396K0H0"/>
<feature type="transmembrane region" description="Helical" evidence="1">
    <location>
        <begin position="90"/>
        <end position="109"/>
    </location>
</feature>
<evidence type="ECO:0000313" key="3">
    <source>
        <dbReference type="Proteomes" id="UP000265566"/>
    </source>
</evidence>
<dbReference type="EMBL" id="PSQE01000001">
    <property type="protein sequence ID" value="RHN82341.1"/>
    <property type="molecule type" value="Genomic_DNA"/>
</dbReference>
<accession>A0A396K0H0</accession>
<organism evidence="2 3">
    <name type="scientific">Medicago truncatula</name>
    <name type="common">Barrel medic</name>
    <name type="synonym">Medicago tribuloides</name>
    <dbReference type="NCBI Taxonomy" id="3880"/>
    <lineage>
        <taxon>Eukaryota</taxon>
        <taxon>Viridiplantae</taxon>
        <taxon>Streptophyta</taxon>
        <taxon>Embryophyta</taxon>
        <taxon>Tracheophyta</taxon>
        <taxon>Spermatophyta</taxon>
        <taxon>Magnoliopsida</taxon>
        <taxon>eudicotyledons</taxon>
        <taxon>Gunneridae</taxon>
        <taxon>Pentapetalae</taxon>
        <taxon>rosids</taxon>
        <taxon>fabids</taxon>
        <taxon>Fabales</taxon>
        <taxon>Fabaceae</taxon>
        <taxon>Papilionoideae</taxon>
        <taxon>50 kb inversion clade</taxon>
        <taxon>NPAAA clade</taxon>
        <taxon>Hologalegina</taxon>
        <taxon>IRL clade</taxon>
        <taxon>Trifolieae</taxon>
        <taxon>Medicago</taxon>
    </lineage>
</organism>
<dbReference type="Proteomes" id="UP000265566">
    <property type="component" value="Chromosome 1"/>
</dbReference>
<feature type="transmembrane region" description="Helical" evidence="1">
    <location>
        <begin position="17"/>
        <end position="37"/>
    </location>
</feature>
<keyword evidence="1" id="KW-1133">Transmembrane helix</keyword>
<dbReference type="Gramene" id="rna6501">
    <property type="protein sequence ID" value="RHN82341.1"/>
    <property type="gene ID" value="gene6501"/>
</dbReference>
<keyword evidence="1" id="KW-0472">Membrane</keyword>
<protein>
    <recommendedName>
        <fullName evidence="4">MATE efflux family protein</fullName>
    </recommendedName>
</protein>